<evidence type="ECO:0000313" key="1">
    <source>
        <dbReference type="EMBL" id="EGZ07360.1"/>
    </source>
</evidence>
<dbReference type="RefSeq" id="XP_009536926.1">
    <property type="nucleotide sequence ID" value="XM_009538631.1"/>
</dbReference>
<dbReference type="GeneID" id="20651080"/>
<dbReference type="EMBL" id="JH159162">
    <property type="protein sequence ID" value="EGZ07360.1"/>
    <property type="molecule type" value="Genomic_DNA"/>
</dbReference>
<accession>G5A9T0</accession>
<feature type="non-terminal residue" evidence="1">
    <location>
        <position position="1"/>
    </location>
</feature>
<organism evidence="1 2">
    <name type="scientific">Phytophthora sojae (strain P6497)</name>
    <name type="common">Soybean stem and root rot agent</name>
    <name type="synonym">Phytophthora megasperma f. sp. glycines</name>
    <dbReference type="NCBI Taxonomy" id="1094619"/>
    <lineage>
        <taxon>Eukaryota</taxon>
        <taxon>Sar</taxon>
        <taxon>Stramenopiles</taxon>
        <taxon>Oomycota</taxon>
        <taxon>Peronosporomycetes</taxon>
        <taxon>Peronosporales</taxon>
        <taxon>Peronosporaceae</taxon>
        <taxon>Phytophthora</taxon>
    </lineage>
</organism>
<protein>
    <submittedName>
        <fullName evidence="1">Uncharacterized protein</fullName>
    </submittedName>
</protein>
<name>G5A9T0_PHYSP</name>
<gene>
    <name evidence="1" type="ORF">PHYSODRAFT_390341</name>
</gene>
<proteinExistence type="predicted"/>
<sequence>KVTREMRDYIQRMDQNAVPPRLIWSNMLRAPEILTPVLGFPTCPQVLRSVKYNRWLQGSKNSI</sequence>
<dbReference type="KEGG" id="psoj:PHYSODRAFT_390341"/>
<keyword evidence="2" id="KW-1185">Reference proteome</keyword>
<dbReference type="InParanoid" id="G5A9T0"/>
<feature type="non-terminal residue" evidence="1">
    <location>
        <position position="63"/>
    </location>
</feature>
<dbReference type="AlphaFoldDB" id="G5A9T0"/>
<evidence type="ECO:0000313" key="2">
    <source>
        <dbReference type="Proteomes" id="UP000002640"/>
    </source>
</evidence>
<reference evidence="1 2" key="1">
    <citation type="journal article" date="2006" name="Science">
        <title>Phytophthora genome sequences uncover evolutionary origins and mechanisms of pathogenesis.</title>
        <authorList>
            <person name="Tyler B.M."/>
            <person name="Tripathy S."/>
            <person name="Zhang X."/>
            <person name="Dehal P."/>
            <person name="Jiang R.H."/>
            <person name="Aerts A."/>
            <person name="Arredondo F.D."/>
            <person name="Baxter L."/>
            <person name="Bensasson D."/>
            <person name="Beynon J.L."/>
            <person name="Chapman J."/>
            <person name="Damasceno C.M."/>
            <person name="Dorrance A.E."/>
            <person name="Dou D."/>
            <person name="Dickerman A.W."/>
            <person name="Dubchak I.L."/>
            <person name="Garbelotto M."/>
            <person name="Gijzen M."/>
            <person name="Gordon S.G."/>
            <person name="Govers F."/>
            <person name="Grunwald N.J."/>
            <person name="Huang W."/>
            <person name="Ivors K.L."/>
            <person name="Jones R.W."/>
            <person name="Kamoun S."/>
            <person name="Krampis K."/>
            <person name="Lamour K.H."/>
            <person name="Lee M.K."/>
            <person name="McDonald W.H."/>
            <person name="Medina M."/>
            <person name="Meijer H.J."/>
            <person name="Nordberg E.K."/>
            <person name="Maclean D.J."/>
            <person name="Ospina-Giraldo M.D."/>
            <person name="Morris P.F."/>
            <person name="Phuntumart V."/>
            <person name="Putnam N.H."/>
            <person name="Rash S."/>
            <person name="Rose J.K."/>
            <person name="Sakihama Y."/>
            <person name="Salamov A.A."/>
            <person name="Savidor A."/>
            <person name="Scheuring C.F."/>
            <person name="Smith B.M."/>
            <person name="Sobral B.W."/>
            <person name="Terry A."/>
            <person name="Torto-Alalibo T.A."/>
            <person name="Win J."/>
            <person name="Xu Z."/>
            <person name="Zhang H."/>
            <person name="Grigoriev I.V."/>
            <person name="Rokhsar D.S."/>
            <person name="Boore J.L."/>
        </authorList>
    </citation>
    <scope>NUCLEOTIDE SEQUENCE [LARGE SCALE GENOMIC DNA]</scope>
    <source>
        <strain evidence="1 2">P6497</strain>
    </source>
</reference>
<dbReference type="Proteomes" id="UP000002640">
    <property type="component" value="Unassembled WGS sequence"/>
</dbReference>